<dbReference type="InterPro" id="IPR051200">
    <property type="entry name" value="Host-pathogen_enzymatic-act"/>
</dbReference>
<organism evidence="2 3">
    <name type="scientific">Streptomyces meridianus</name>
    <dbReference type="NCBI Taxonomy" id="2938945"/>
    <lineage>
        <taxon>Bacteria</taxon>
        <taxon>Bacillati</taxon>
        <taxon>Actinomycetota</taxon>
        <taxon>Actinomycetes</taxon>
        <taxon>Kitasatosporales</taxon>
        <taxon>Streptomycetaceae</taxon>
        <taxon>Streptomyces</taxon>
    </lineage>
</organism>
<keyword evidence="3" id="KW-1185">Reference proteome</keyword>
<dbReference type="Gene3D" id="2.130.10.10">
    <property type="entry name" value="YVTN repeat-like/Quinoprotein amine dehydrogenase"/>
    <property type="match status" value="2"/>
</dbReference>
<dbReference type="Proteomes" id="UP001167160">
    <property type="component" value="Unassembled WGS sequence"/>
</dbReference>
<dbReference type="SUPFAM" id="SSF50974">
    <property type="entry name" value="Nitrous oxide reductase, N-terminal domain"/>
    <property type="match status" value="1"/>
</dbReference>
<dbReference type="PANTHER" id="PTHR47197">
    <property type="entry name" value="PROTEIN NIRF"/>
    <property type="match status" value="1"/>
</dbReference>
<evidence type="ECO:0000256" key="1">
    <source>
        <dbReference type="SAM" id="SignalP"/>
    </source>
</evidence>
<dbReference type="EMBL" id="JAMQGM010000031">
    <property type="protein sequence ID" value="MCM2578727.1"/>
    <property type="molecule type" value="Genomic_DNA"/>
</dbReference>
<proteinExistence type="predicted"/>
<dbReference type="InterPro" id="IPR015943">
    <property type="entry name" value="WD40/YVTN_repeat-like_dom_sf"/>
</dbReference>
<accession>A0ABT0X872</accession>
<evidence type="ECO:0000313" key="3">
    <source>
        <dbReference type="Proteomes" id="UP001167160"/>
    </source>
</evidence>
<comment type="caution">
    <text evidence="2">The sequence shown here is derived from an EMBL/GenBank/DDBJ whole genome shotgun (WGS) entry which is preliminary data.</text>
</comment>
<evidence type="ECO:0000313" key="2">
    <source>
        <dbReference type="EMBL" id="MCM2578727.1"/>
    </source>
</evidence>
<reference evidence="2" key="1">
    <citation type="journal article" date="2023" name="Int. J. Syst. Evol. Microbiol.">
        <title>Streptomyces meridianus sp. nov. isolated from brackish water of the Tagus estuary in Alcochete, Portugal.</title>
        <authorList>
            <person name="Santos J.D.N."/>
            <person name="Klimek D."/>
            <person name="Calusinska M."/>
            <person name="Lobo Da Cunha A."/>
            <person name="Catita J."/>
            <person name="Goncalves H."/>
            <person name="Gonzalez I."/>
            <person name="Reyes F."/>
            <person name="Lage O.M."/>
        </authorList>
    </citation>
    <scope>NUCLEOTIDE SEQUENCE</scope>
    <source>
        <strain evidence="2">MTZ3.1</strain>
    </source>
</reference>
<feature type="signal peptide" evidence="1">
    <location>
        <begin position="1"/>
        <end position="26"/>
    </location>
</feature>
<dbReference type="RefSeq" id="WP_251415689.1">
    <property type="nucleotide sequence ID" value="NZ_JAMQGM010000031.1"/>
</dbReference>
<dbReference type="InterPro" id="IPR011045">
    <property type="entry name" value="N2O_reductase_N"/>
</dbReference>
<keyword evidence="1" id="KW-0732">Signal</keyword>
<name>A0ABT0X872_9ACTN</name>
<protein>
    <submittedName>
        <fullName evidence="2">PQQ-binding-like beta-propeller repeat protein</fullName>
    </submittedName>
</protein>
<gene>
    <name evidence="2" type="ORF">M1E25_15430</name>
</gene>
<dbReference type="PANTHER" id="PTHR47197:SF3">
    <property type="entry name" value="DIHYDRO-HEME D1 DEHYDROGENASE"/>
    <property type="match status" value="1"/>
</dbReference>
<feature type="chain" id="PRO_5047450409" evidence="1">
    <location>
        <begin position="27"/>
        <end position="435"/>
    </location>
</feature>
<sequence>MKRRTAGSCAAAGLAVAALLLPTAPASGTQAVRGPAGDAAPRTVRGAAAERQTQDMREMLFVGNNWDGTVDVVSPGELSRKARVDVIPDRAERMREIAADPLRLAYFLAIRQLVGEGHNQYADDMYTAPDGRTLVVSRPSFADVVAIDLGTGELRWRFEVDGQRADHMAVSPDGKQVAVSASTANVVHLLDIETGKETGRFPTGDSPHENVYSRDGGKIFNASIGLVYTPLDQPVFDTTKGERYVQVIDADTQEVEKRIDMGKKLEEAGYPDMSSAVRPMTFSPDERFVYFQVSFFHGFVEYDLQEDRVRRVVDLPIADHVKDMPREQYLLDSAHHGIAMNRQGTGICVAGTMSDYATIVSRSTLEHGELVKAGTKPYWATSSSDGRHCYVSWSGDDRISAISYETGKEVARLEVGDHPQRMRLGRVDPDVLGAR</sequence>